<dbReference type="OrthoDB" id="418748at2759"/>
<dbReference type="Proteomes" id="UP000257109">
    <property type="component" value="Unassembled WGS sequence"/>
</dbReference>
<name>A0A371H6I6_MUCPR</name>
<feature type="non-terminal residue" evidence="2">
    <location>
        <position position="1"/>
    </location>
</feature>
<feature type="compositionally biased region" description="Basic residues" evidence="1">
    <location>
        <begin position="121"/>
        <end position="130"/>
    </location>
</feature>
<evidence type="ECO:0000313" key="3">
    <source>
        <dbReference type="Proteomes" id="UP000257109"/>
    </source>
</evidence>
<evidence type="ECO:0000256" key="1">
    <source>
        <dbReference type="SAM" id="MobiDB-lite"/>
    </source>
</evidence>
<dbReference type="EMBL" id="QJKJ01003476">
    <property type="protein sequence ID" value="RDX98316.1"/>
    <property type="molecule type" value="Genomic_DNA"/>
</dbReference>
<comment type="caution">
    <text evidence="2">The sequence shown here is derived from an EMBL/GenBank/DDBJ whole genome shotgun (WGS) entry which is preliminary data.</text>
</comment>
<reference evidence="2" key="1">
    <citation type="submission" date="2018-05" db="EMBL/GenBank/DDBJ databases">
        <title>Draft genome of Mucuna pruriens seed.</title>
        <authorList>
            <person name="Nnadi N.E."/>
            <person name="Vos R."/>
            <person name="Hasami M.H."/>
            <person name="Devisetty U.K."/>
            <person name="Aguiy J.C."/>
        </authorList>
    </citation>
    <scope>NUCLEOTIDE SEQUENCE [LARGE SCALE GENOMIC DNA]</scope>
    <source>
        <strain evidence="2">JCA_2017</strain>
    </source>
</reference>
<dbReference type="AlphaFoldDB" id="A0A371H6I6"/>
<proteinExistence type="predicted"/>
<feature type="region of interest" description="Disordered" evidence="1">
    <location>
        <begin position="120"/>
        <end position="154"/>
    </location>
</feature>
<organism evidence="2 3">
    <name type="scientific">Mucuna pruriens</name>
    <name type="common">Velvet bean</name>
    <name type="synonym">Dolichos pruriens</name>
    <dbReference type="NCBI Taxonomy" id="157652"/>
    <lineage>
        <taxon>Eukaryota</taxon>
        <taxon>Viridiplantae</taxon>
        <taxon>Streptophyta</taxon>
        <taxon>Embryophyta</taxon>
        <taxon>Tracheophyta</taxon>
        <taxon>Spermatophyta</taxon>
        <taxon>Magnoliopsida</taxon>
        <taxon>eudicotyledons</taxon>
        <taxon>Gunneridae</taxon>
        <taxon>Pentapetalae</taxon>
        <taxon>rosids</taxon>
        <taxon>fabids</taxon>
        <taxon>Fabales</taxon>
        <taxon>Fabaceae</taxon>
        <taxon>Papilionoideae</taxon>
        <taxon>50 kb inversion clade</taxon>
        <taxon>NPAAA clade</taxon>
        <taxon>indigoferoid/millettioid clade</taxon>
        <taxon>Phaseoleae</taxon>
        <taxon>Mucuna</taxon>
    </lineage>
</organism>
<sequence>MELGKNVVKHKLREKKRIMENQFGFILNLKSLFNLILDVLTKNIQRNIPNCMSKIDHKFSKRQEENDLEVKMEEDISQVSKFKYLSSLDMYKEWKKISHKFLSKNGVTTFEEKMTKNQSRYFRHKQRKSKRTNERVDCMISNSTKYGKGDQKEH</sequence>
<keyword evidence="3" id="KW-1185">Reference proteome</keyword>
<protein>
    <submittedName>
        <fullName evidence="2">Uncharacterized protein</fullName>
    </submittedName>
</protein>
<accession>A0A371H6I6</accession>
<gene>
    <name evidence="2" type="ORF">CR513_18783</name>
</gene>
<evidence type="ECO:0000313" key="2">
    <source>
        <dbReference type="EMBL" id="RDX98316.1"/>
    </source>
</evidence>